<dbReference type="AlphaFoldDB" id="A0A511D8Y5"/>
<evidence type="ECO:0000256" key="2">
    <source>
        <dbReference type="ARBA" id="ARBA00022448"/>
    </source>
</evidence>
<dbReference type="EMBL" id="BJVJ01000001">
    <property type="protein sequence ID" value="GEL21265.1"/>
    <property type="molecule type" value="Genomic_DNA"/>
</dbReference>
<keyword evidence="3" id="KW-1003">Cell membrane</keyword>
<dbReference type="PANTHER" id="PTHR42718">
    <property type="entry name" value="MAJOR FACILITATOR SUPERFAMILY MULTIDRUG TRANSPORTER MFSC"/>
    <property type="match status" value="1"/>
</dbReference>
<feature type="transmembrane region" description="Helical" evidence="7">
    <location>
        <begin position="55"/>
        <end position="74"/>
    </location>
</feature>
<dbReference type="SUPFAM" id="SSF103473">
    <property type="entry name" value="MFS general substrate transporter"/>
    <property type="match status" value="1"/>
</dbReference>
<feature type="transmembrane region" description="Helical" evidence="7">
    <location>
        <begin position="317"/>
        <end position="339"/>
    </location>
</feature>
<evidence type="ECO:0000256" key="1">
    <source>
        <dbReference type="ARBA" id="ARBA00004651"/>
    </source>
</evidence>
<comment type="caution">
    <text evidence="9">The sequence shown here is derived from an EMBL/GenBank/DDBJ whole genome shotgun (WGS) entry which is preliminary data.</text>
</comment>
<dbReference type="Gene3D" id="1.20.1720.10">
    <property type="entry name" value="Multidrug resistance protein D"/>
    <property type="match status" value="1"/>
</dbReference>
<dbReference type="PANTHER" id="PTHR42718:SF39">
    <property type="entry name" value="ACTINORHODIN TRANSPORTER-RELATED"/>
    <property type="match status" value="1"/>
</dbReference>
<feature type="transmembrane region" description="Helical" evidence="7">
    <location>
        <begin position="448"/>
        <end position="467"/>
    </location>
</feature>
<feature type="transmembrane region" description="Helical" evidence="7">
    <location>
        <begin position="380"/>
        <end position="408"/>
    </location>
</feature>
<evidence type="ECO:0000256" key="5">
    <source>
        <dbReference type="ARBA" id="ARBA00022989"/>
    </source>
</evidence>
<feature type="transmembrane region" description="Helical" evidence="7">
    <location>
        <begin position="241"/>
        <end position="259"/>
    </location>
</feature>
<feature type="transmembrane region" description="Helical" evidence="7">
    <location>
        <begin position="280"/>
        <end position="305"/>
    </location>
</feature>
<sequence>MSLATETPPAAPAYPLRWFALVVVLVAEIMDLLDATVVGIAAPSIQHELGGDATTIQWIAAGYTLAYAVGLVTGGRLGDLYGRRRVFLVGLTGFVAFSALCGLAPTPGVLIACRVLQGLAGAILIPQGFGIIKSAFPPRELGAAFGAFGPAMGLAAVGGPILAGALIAWDLGGAGWRTVFLVNVPIGLACLAVALKVLPESRGERTARPDPVGTALVTLGLLLLVFPLVQGRELGWPGWSYALLATSVPVLGVFAWHQVRRARAGRSPLVEPALFRSRAFSGGMIVGLVFFGGMTGLFLVLGLYLQLGLAFSPLRAGLVLAPWALGVAIGATLSGAWLGRRFGRPVLQAGAVVMAAGIAGVVVTLHVAPPTTGWEFAPALLVSGIGMGLFIAPFFDIVLAGVTLPMVGSASGVLNADQQLGSAIGVAVLGTVFFSTAAGRGMDTAFETVLWVTAAMVLAGAALAVLLPRRARPES</sequence>
<dbReference type="Pfam" id="PF07690">
    <property type="entry name" value="MFS_1"/>
    <property type="match status" value="1"/>
</dbReference>
<keyword evidence="6 7" id="KW-0472">Membrane</keyword>
<feature type="transmembrane region" description="Helical" evidence="7">
    <location>
        <begin position="86"/>
        <end position="105"/>
    </location>
</feature>
<keyword evidence="4 7" id="KW-0812">Transmembrane</keyword>
<dbReference type="Proteomes" id="UP000321685">
    <property type="component" value="Unassembled WGS sequence"/>
</dbReference>
<accession>A0A511D8Y5</accession>
<evidence type="ECO:0000313" key="9">
    <source>
        <dbReference type="EMBL" id="GEL21265.1"/>
    </source>
</evidence>
<evidence type="ECO:0000256" key="7">
    <source>
        <dbReference type="SAM" id="Phobius"/>
    </source>
</evidence>
<dbReference type="Gene3D" id="1.20.1250.20">
    <property type="entry name" value="MFS general substrate transporter like domains"/>
    <property type="match status" value="1"/>
</dbReference>
<feature type="transmembrane region" description="Helical" evidence="7">
    <location>
        <begin position="111"/>
        <end position="132"/>
    </location>
</feature>
<feature type="transmembrane region" description="Helical" evidence="7">
    <location>
        <begin position="175"/>
        <end position="198"/>
    </location>
</feature>
<organism evidence="9 10">
    <name type="scientific">Pseudonocardia sulfidoxydans NBRC 16205</name>
    <dbReference type="NCBI Taxonomy" id="1223511"/>
    <lineage>
        <taxon>Bacteria</taxon>
        <taxon>Bacillati</taxon>
        <taxon>Actinomycetota</taxon>
        <taxon>Actinomycetes</taxon>
        <taxon>Pseudonocardiales</taxon>
        <taxon>Pseudonocardiaceae</taxon>
        <taxon>Pseudonocardia</taxon>
    </lineage>
</organism>
<feature type="transmembrane region" description="Helical" evidence="7">
    <location>
        <begin position="18"/>
        <end position="43"/>
    </location>
</feature>
<dbReference type="InterPro" id="IPR020846">
    <property type="entry name" value="MFS_dom"/>
</dbReference>
<dbReference type="NCBIfam" id="TIGR00711">
    <property type="entry name" value="efflux_EmrB"/>
    <property type="match status" value="1"/>
</dbReference>
<dbReference type="InterPro" id="IPR011701">
    <property type="entry name" value="MFS"/>
</dbReference>
<reference evidence="9 10" key="1">
    <citation type="submission" date="2019-07" db="EMBL/GenBank/DDBJ databases">
        <title>Whole genome shotgun sequence of Pseudonocardia sulfidoxydans NBRC 16205.</title>
        <authorList>
            <person name="Hosoyama A."/>
            <person name="Uohara A."/>
            <person name="Ohji S."/>
            <person name="Ichikawa N."/>
        </authorList>
    </citation>
    <scope>NUCLEOTIDE SEQUENCE [LARGE SCALE GENOMIC DNA]</scope>
    <source>
        <strain evidence="9 10">NBRC 16205</strain>
    </source>
</reference>
<protein>
    <recommendedName>
        <fullName evidence="8">Major facilitator superfamily (MFS) profile domain-containing protein</fullName>
    </recommendedName>
</protein>
<evidence type="ECO:0000256" key="3">
    <source>
        <dbReference type="ARBA" id="ARBA00022475"/>
    </source>
</evidence>
<evidence type="ECO:0000256" key="6">
    <source>
        <dbReference type="ARBA" id="ARBA00023136"/>
    </source>
</evidence>
<proteinExistence type="predicted"/>
<dbReference type="PROSITE" id="PS50850">
    <property type="entry name" value="MFS"/>
    <property type="match status" value="1"/>
</dbReference>
<evidence type="ECO:0000313" key="10">
    <source>
        <dbReference type="Proteomes" id="UP000321685"/>
    </source>
</evidence>
<feature type="transmembrane region" description="Helical" evidence="7">
    <location>
        <begin position="210"/>
        <end position="229"/>
    </location>
</feature>
<comment type="subcellular location">
    <subcellularLocation>
        <location evidence="1">Cell membrane</location>
        <topology evidence="1">Multi-pass membrane protein</topology>
    </subcellularLocation>
</comment>
<feature type="transmembrane region" description="Helical" evidence="7">
    <location>
        <begin position="420"/>
        <end position="442"/>
    </location>
</feature>
<gene>
    <name evidence="9" type="ORF">PSU4_02190</name>
</gene>
<dbReference type="InterPro" id="IPR004638">
    <property type="entry name" value="EmrB-like"/>
</dbReference>
<keyword evidence="10" id="KW-1185">Reference proteome</keyword>
<evidence type="ECO:0000256" key="4">
    <source>
        <dbReference type="ARBA" id="ARBA00022692"/>
    </source>
</evidence>
<keyword evidence="2" id="KW-0813">Transport</keyword>
<keyword evidence="5 7" id="KW-1133">Transmembrane helix</keyword>
<feature type="transmembrane region" description="Helical" evidence="7">
    <location>
        <begin position="346"/>
        <end position="368"/>
    </location>
</feature>
<evidence type="ECO:0000259" key="8">
    <source>
        <dbReference type="PROSITE" id="PS50850"/>
    </source>
</evidence>
<name>A0A511D8Y5_9PSEU</name>
<feature type="domain" description="Major facilitator superfamily (MFS) profile" evidence="8">
    <location>
        <begin position="20"/>
        <end position="472"/>
    </location>
</feature>
<dbReference type="GO" id="GO:0005886">
    <property type="term" value="C:plasma membrane"/>
    <property type="evidence" value="ECO:0007669"/>
    <property type="project" value="UniProtKB-SubCell"/>
</dbReference>
<dbReference type="CDD" id="cd17321">
    <property type="entry name" value="MFS_MMR_MDR_like"/>
    <property type="match status" value="1"/>
</dbReference>
<dbReference type="InterPro" id="IPR036259">
    <property type="entry name" value="MFS_trans_sf"/>
</dbReference>
<dbReference type="GO" id="GO:0022857">
    <property type="term" value="F:transmembrane transporter activity"/>
    <property type="evidence" value="ECO:0007669"/>
    <property type="project" value="InterPro"/>
</dbReference>
<feature type="transmembrane region" description="Helical" evidence="7">
    <location>
        <begin position="144"/>
        <end position="169"/>
    </location>
</feature>